<dbReference type="EMBL" id="JH816681">
    <property type="protein sequence ID" value="EKC18148.1"/>
    <property type="molecule type" value="Genomic_DNA"/>
</dbReference>
<evidence type="ECO:0000313" key="2">
    <source>
        <dbReference type="EMBL" id="EKC18148.1"/>
    </source>
</evidence>
<accession>K1P9R8</accession>
<evidence type="ECO:0000256" key="1">
    <source>
        <dbReference type="SAM" id="MobiDB-lite"/>
    </source>
</evidence>
<name>K1P9R8_MAGGI</name>
<protein>
    <submittedName>
        <fullName evidence="2">Uncharacterized protein</fullName>
    </submittedName>
</protein>
<feature type="compositionally biased region" description="Basic and acidic residues" evidence="1">
    <location>
        <begin position="46"/>
        <end position="69"/>
    </location>
</feature>
<sequence>MEKNGLRVKLTRLDGEREETLFDIKRKEKSILTKRRSFRIRRDNCKRTENEERKSRTTESTKQTIERGTCHSMRHLQGSLRRSRTESCLPCLPNLPSYNQRMQSLRRQPQDHSRSETPVPDADSEVDHDHKGGTKSSLESVKHGTVKHSLDLDLAKRVSSDEKLDYLVRNVFERLYHGARSLKKPQETHLNEDFNSLRSCRYLRLPVLK</sequence>
<proteinExistence type="predicted"/>
<feature type="region of interest" description="Disordered" evidence="1">
    <location>
        <begin position="46"/>
        <end position="71"/>
    </location>
</feature>
<feature type="region of interest" description="Disordered" evidence="1">
    <location>
        <begin position="102"/>
        <end position="142"/>
    </location>
</feature>
<gene>
    <name evidence="2" type="ORF">CGI_10014636</name>
</gene>
<reference evidence="2" key="1">
    <citation type="journal article" date="2012" name="Nature">
        <title>The oyster genome reveals stress adaptation and complexity of shell formation.</title>
        <authorList>
            <person name="Zhang G."/>
            <person name="Fang X."/>
            <person name="Guo X."/>
            <person name="Li L."/>
            <person name="Luo R."/>
            <person name="Xu F."/>
            <person name="Yang P."/>
            <person name="Zhang L."/>
            <person name="Wang X."/>
            <person name="Qi H."/>
            <person name="Xiong Z."/>
            <person name="Que H."/>
            <person name="Xie Y."/>
            <person name="Holland P.W."/>
            <person name="Paps J."/>
            <person name="Zhu Y."/>
            <person name="Wu F."/>
            <person name="Chen Y."/>
            <person name="Wang J."/>
            <person name="Peng C."/>
            <person name="Meng J."/>
            <person name="Yang L."/>
            <person name="Liu J."/>
            <person name="Wen B."/>
            <person name="Zhang N."/>
            <person name="Huang Z."/>
            <person name="Zhu Q."/>
            <person name="Feng Y."/>
            <person name="Mount A."/>
            <person name="Hedgecock D."/>
            <person name="Xu Z."/>
            <person name="Liu Y."/>
            <person name="Domazet-Loso T."/>
            <person name="Du Y."/>
            <person name="Sun X."/>
            <person name="Zhang S."/>
            <person name="Liu B."/>
            <person name="Cheng P."/>
            <person name="Jiang X."/>
            <person name="Li J."/>
            <person name="Fan D."/>
            <person name="Wang W."/>
            <person name="Fu W."/>
            <person name="Wang T."/>
            <person name="Wang B."/>
            <person name="Zhang J."/>
            <person name="Peng Z."/>
            <person name="Li Y."/>
            <person name="Li N."/>
            <person name="Wang J."/>
            <person name="Chen M."/>
            <person name="He Y."/>
            <person name="Tan F."/>
            <person name="Song X."/>
            <person name="Zheng Q."/>
            <person name="Huang R."/>
            <person name="Yang H."/>
            <person name="Du X."/>
            <person name="Chen L."/>
            <person name="Yang M."/>
            <person name="Gaffney P.M."/>
            <person name="Wang S."/>
            <person name="Luo L."/>
            <person name="She Z."/>
            <person name="Ming Y."/>
            <person name="Huang W."/>
            <person name="Zhang S."/>
            <person name="Huang B."/>
            <person name="Zhang Y."/>
            <person name="Qu T."/>
            <person name="Ni P."/>
            <person name="Miao G."/>
            <person name="Wang J."/>
            <person name="Wang Q."/>
            <person name="Steinberg C.E."/>
            <person name="Wang H."/>
            <person name="Li N."/>
            <person name="Qian L."/>
            <person name="Zhang G."/>
            <person name="Li Y."/>
            <person name="Yang H."/>
            <person name="Liu X."/>
            <person name="Wang J."/>
            <person name="Yin Y."/>
            <person name="Wang J."/>
        </authorList>
    </citation>
    <scope>NUCLEOTIDE SEQUENCE [LARGE SCALE GENOMIC DNA]</scope>
    <source>
        <strain evidence="2">05x7-T-G4-1.051#20</strain>
    </source>
</reference>
<dbReference type="HOGENOM" id="CLU_1316555_0_0_1"/>
<dbReference type="InParanoid" id="K1P9R8"/>
<dbReference type="AlphaFoldDB" id="K1P9R8"/>
<organism evidence="2">
    <name type="scientific">Magallana gigas</name>
    <name type="common">Pacific oyster</name>
    <name type="synonym">Crassostrea gigas</name>
    <dbReference type="NCBI Taxonomy" id="29159"/>
    <lineage>
        <taxon>Eukaryota</taxon>
        <taxon>Metazoa</taxon>
        <taxon>Spiralia</taxon>
        <taxon>Lophotrochozoa</taxon>
        <taxon>Mollusca</taxon>
        <taxon>Bivalvia</taxon>
        <taxon>Autobranchia</taxon>
        <taxon>Pteriomorphia</taxon>
        <taxon>Ostreida</taxon>
        <taxon>Ostreoidea</taxon>
        <taxon>Ostreidae</taxon>
        <taxon>Magallana</taxon>
    </lineage>
</organism>